<evidence type="ECO:0008006" key="4">
    <source>
        <dbReference type="Google" id="ProtNLM"/>
    </source>
</evidence>
<dbReference type="AlphaFoldDB" id="A0A7S1CMP0"/>
<evidence type="ECO:0000256" key="2">
    <source>
        <dbReference type="SAM" id="SignalP"/>
    </source>
</evidence>
<keyword evidence="2" id="KW-0732">Signal</keyword>
<protein>
    <recommendedName>
        <fullName evidence="4">Subtilisin</fullName>
    </recommendedName>
</protein>
<dbReference type="Gene3D" id="2.60.120.380">
    <property type="match status" value="3"/>
</dbReference>
<feature type="chain" id="PRO_5030985479" description="Subtilisin" evidence="2">
    <location>
        <begin position="21"/>
        <end position="594"/>
    </location>
</feature>
<sequence>MARAALLGVLAIALVASSSAAAAADAAKAPKAASALRGGRALQASGPPRPLSPGYPVNAQAADGAYAHFYVAGMTDADFPMAISMSPTFGDPDLYVSCGHPRVASDYPTQSSSDWSSDGTGAEKVTVDLGDWTGVGCAADASDSMLISVYGFTNSSFTIEAMIVSGHDPTPLFNDVPVHGNVVVDKYDFYAFDGAAQPVSITVNSIDGDADVYVSCHGSMPSTDSYVWDSANGGNSDDVIHVGTEDPHYCHTGFVIGVYGFSGSTFSDDDDDGTMPTFDDTNPPPPVPADTAVAGGKKAKKAQPTVRGRRMQIVSPSASYVITALQGNTERNLLLNEPVVDFTEYERSAYYSVDTDAVGDKGVKISVAPQSQDADVDLYVNCGSDGGLPSSTNNRWSSMESYWSPDTVVIMPSDDQRCPSPGKYVVAVYGYEPEGGAMFSVVAAPATQDLSWINLPFGSRLGGALSGGARPEYYLLRLGAVTSVDFNFVAGTGSGVTIGVRALHNASDDRTLPTRANAEWKKSVTGFSGSGTPDIGTISVSASDPEMQGAWALAIGVFANDESEEPIYLLEASGNLRELAGRELEAAFADKKKE</sequence>
<evidence type="ECO:0000256" key="1">
    <source>
        <dbReference type="SAM" id="MobiDB-lite"/>
    </source>
</evidence>
<proteinExistence type="predicted"/>
<organism evidence="3">
    <name type="scientific">Bicosoecida sp. CB-2014</name>
    <dbReference type="NCBI Taxonomy" id="1486930"/>
    <lineage>
        <taxon>Eukaryota</taxon>
        <taxon>Sar</taxon>
        <taxon>Stramenopiles</taxon>
        <taxon>Bigyra</taxon>
        <taxon>Opalozoa</taxon>
        <taxon>Bicosoecida</taxon>
    </lineage>
</organism>
<name>A0A7S1CMP0_9STRA</name>
<evidence type="ECO:0000313" key="3">
    <source>
        <dbReference type="EMBL" id="CAD8922305.1"/>
    </source>
</evidence>
<dbReference type="EMBL" id="HBFS01023253">
    <property type="protein sequence ID" value="CAD8922305.1"/>
    <property type="molecule type" value="Transcribed_RNA"/>
</dbReference>
<reference evidence="3" key="1">
    <citation type="submission" date="2021-01" db="EMBL/GenBank/DDBJ databases">
        <authorList>
            <person name="Corre E."/>
            <person name="Pelletier E."/>
            <person name="Niang G."/>
            <person name="Scheremetjew M."/>
            <person name="Finn R."/>
            <person name="Kale V."/>
            <person name="Holt S."/>
            <person name="Cochrane G."/>
            <person name="Meng A."/>
            <person name="Brown T."/>
            <person name="Cohen L."/>
        </authorList>
    </citation>
    <scope>NUCLEOTIDE SEQUENCE</scope>
    <source>
        <strain evidence="3">Ms1</strain>
    </source>
</reference>
<feature type="signal peptide" evidence="2">
    <location>
        <begin position="1"/>
        <end position="20"/>
    </location>
</feature>
<gene>
    <name evidence="3" type="ORF">BSP0115_LOCUS15568</name>
</gene>
<feature type="region of interest" description="Disordered" evidence="1">
    <location>
        <begin position="270"/>
        <end position="305"/>
    </location>
</feature>
<accession>A0A7S1CMP0</accession>